<evidence type="ECO:0000256" key="10">
    <source>
        <dbReference type="SAM" id="Phobius"/>
    </source>
</evidence>
<comment type="similarity">
    <text evidence="9">Belongs to the OXA1/ALB3/YidC family.</text>
</comment>
<feature type="transmembrane region" description="Helical" evidence="10">
    <location>
        <begin position="207"/>
        <end position="226"/>
    </location>
</feature>
<dbReference type="PANTHER" id="PTHR12428:SF65">
    <property type="entry name" value="CYTOCHROME C OXIDASE ASSEMBLY PROTEIN COX18, MITOCHONDRIAL"/>
    <property type="match status" value="1"/>
</dbReference>
<dbReference type="InterPro" id="IPR028055">
    <property type="entry name" value="YidC/Oxa/ALB_C"/>
</dbReference>
<dbReference type="GO" id="GO:0015031">
    <property type="term" value="P:protein transport"/>
    <property type="evidence" value="ECO:0007669"/>
    <property type="project" value="UniProtKB-KW"/>
</dbReference>
<proteinExistence type="inferred from homology"/>
<evidence type="ECO:0000256" key="6">
    <source>
        <dbReference type="ARBA" id="ARBA00022989"/>
    </source>
</evidence>
<reference evidence="12 13" key="1">
    <citation type="journal article" date="2016" name="Nat. Commun.">
        <title>Thousands of microbial genomes shed light on interconnected biogeochemical processes in an aquifer system.</title>
        <authorList>
            <person name="Anantharaman K."/>
            <person name="Brown C.T."/>
            <person name="Hug L.A."/>
            <person name="Sharon I."/>
            <person name="Castelle C.J."/>
            <person name="Probst A.J."/>
            <person name="Thomas B.C."/>
            <person name="Singh A."/>
            <person name="Wilkins M.J."/>
            <person name="Karaoz U."/>
            <person name="Brodie E.L."/>
            <person name="Williams K.H."/>
            <person name="Hubbard S.S."/>
            <person name="Banfield J.F."/>
        </authorList>
    </citation>
    <scope>NUCLEOTIDE SEQUENCE [LARGE SCALE GENOMIC DNA]</scope>
</reference>
<dbReference type="Proteomes" id="UP000176547">
    <property type="component" value="Unassembled WGS sequence"/>
</dbReference>
<feature type="domain" description="Membrane insertase YidC/Oxa/ALB C-terminal" evidence="11">
    <location>
        <begin position="30"/>
        <end position="227"/>
    </location>
</feature>
<keyword evidence="3" id="KW-1003">Cell membrane</keyword>
<feature type="transmembrane region" description="Helical" evidence="10">
    <location>
        <begin position="98"/>
        <end position="119"/>
    </location>
</feature>
<dbReference type="CDD" id="cd20070">
    <property type="entry name" value="5TM_YidC_Alb3"/>
    <property type="match status" value="1"/>
</dbReference>
<evidence type="ECO:0000256" key="7">
    <source>
        <dbReference type="ARBA" id="ARBA00023136"/>
    </source>
</evidence>
<dbReference type="GO" id="GO:0005886">
    <property type="term" value="C:plasma membrane"/>
    <property type="evidence" value="ECO:0007669"/>
    <property type="project" value="UniProtKB-SubCell"/>
</dbReference>
<dbReference type="NCBIfam" id="TIGR03592">
    <property type="entry name" value="yidC_oxa1_cterm"/>
    <property type="match status" value="1"/>
</dbReference>
<accession>A0A1F5NAL4</accession>
<dbReference type="GO" id="GO:0032977">
    <property type="term" value="F:membrane insertase activity"/>
    <property type="evidence" value="ECO:0007669"/>
    <property type="project" value="InterPro"/>
</dbReference>
<evidence type="ECO:0000256" key="4">
    <source>
        <dbReference type="ARBA" id="ARBA00022692"/>
    </source>
</evidence>
<dbReference type="EMBL" id="MFEG01000051">
    <property type="protein sequence ID" value="OGE74608.1"/>
    <property type="molecule type" value="Genomic_DNA"/>
</dbReference>
<dbReference type="PANTHER" id="PTHR12428">
    <property type="entry name" value="OXA1"/>
    <property type="match status" value="1"/>
</dbReference>
<evidence type="ECO:0000256" key="5">
    <source>
        <dbReference type="ARBA" id="ARBA00022927"/>
    </source>
</evidence>
<evidence type="ECO:0000313" key="12">
    <source>
        <dbReference type="EMBL" id="OGE74608.1"/>
    </source>
</evidence>
<feature type="transmembrane region" description="Helical" evidence="10">
    <location>
        <begin position="30"/>
        <end position="48"/>
    </location>
</feature>
<feature type="transmembrane region" description="Helical" evidence="10">
    <location>
        <begin position="182"/>
        <end position="201"/>
    </location>
</feature>
<evidence type="ECO:0000256" key="3">
    <source>
        <dbReference type="ARBA" id="ARBA00022475"/>
    </source>
</evidence>
<dbReference type="InterPro" id="IPR001708">
    <property type="entry name" value="YidC/ALB3/OXA1/COX18"/>
</dbReference>
<feature type="transmembrane region" description="Helical" evidence="10">
    <location>
        <begin position="139"/>
        <end position="161"/>
    </location>
</feature>
<organism evidence="12 13">
    <name type="scientific">Candidatus Doudnabacteria bacterium RIFCSPHIGHO2_01_52_17</name>
    <dbReference type="NCBI Taxonomy" id="1817820"/>
    <lineage>
        <taxon>Bacteria</taxon>
        <taxon>Candidatus Doudnaibacteriota</taxon>
    </lineage>
</organism>
<evidence type="ECO:0000256" key="8">
    <source>
        <dbReference type="ARBA" id="ARBA00023186"/>
    </source>
</evidence>
<keyword evidence="5" id="KW-0653">Protein transport</keyword>
<comment type="subcellular location">
    <subcellularLocation>
        <location evidence="1">Cell membrane</location>
        <topology evidence="1">Multi-pass membrane protein</topology>
    </subcellularLocation>
    <subcellularLocation>
        <location evidence="9">Membrane</location>
        <topology evidence="9">Multi-pass membrane protein</topology>
    </subcellularLocation>
</comment>
<keyword evidence="8" id="KW-0143">Chaperone</keyword>
<name>A0A1F5NAL4_9BACT</name>
<evidence type="ECO:0000313" key="13">
    <source>
        <dbReference type="Proteomes" id="UP000176547"/>
    </source>
</evidence>
<protein>
    <recommendedName>
        <fullName evidence="11">Membrane insertase YidC/Oxa/ALB C-terminal domain-containing protein</fullName>
    </recommendedName>
</protein>
<keyword evidence="4 9" id="KW-0812">Transmembrane</keyword>
<keyword evidence="6 10" id="KW-1133">Transmembrane helix</keyword>
<dbReference type="InterPro" id="IPR047196">
    <property type="entry name" value="YidC_ALB_C"/>
</dbReference>
<evidence type="ECO:0000256" key="1">
    <source>
        <dbReference type="ARBA" id="ARBA00004651"/>
    </source>
</evidence>
<evidence type="ECO:0000256" key="9">
    <source>
        <dbReference type="RuleBase" id="RU003945"/>
    </source>
</evidence>
<comment type="caution">
    <text evidence="12">The sequence shown here is derived from an EMBL/GenBank/DDBJ whole genome shotgun (WGS) entry which is preliminary data.</text>
</comment>
<evidence type="ECO:0000256" key="2">
    <source>
        <dbReference type="ARBA" id="ARBA00022448"/>
    </source>
</evidence>
<keyword evidence="2" id="KW-0813">Transport</keyword>
<sequence>MSEYFHLILTQPLLNLLIWLYNVIPGQDIGLAIIALTVLVRLVLYPSFQKSLKSQKHLQDIQPQLDEIRARHKDDKEAQTKAIMEFYQKNKINPFSSCLPLLVQLPILLALFNVFRVGLHGDIANQLYGFVANPGAIDTYFLGVIDLAKPNAVLAVLAGGFQFVQSRMMTRRNTATTDRMAAVMNKQMIYLFPLLTVFIGLRFEAGLALYWIVTTLFAIGQQYYIMKKG</sequence>
<evidence type="ECO:0000259" key="11">
    <source>
        <dbReference type="Pfam" id="PF02096"/>
    </source>
</evidence>
<keyword evidence="7 10" id="KW-0472">Membrane</keyword>
<dbReference type="Pfam" id="PF02096">
    <property type="entry name" value="60KD_IMP"/>
    <property type="match status" value="1"/>
</dbReference>
<dbReference type="GO" id="GO:0051205">
    <property type="term" value="P:protein insertion into membrane"/>
    <property type="evidence" value="ECO:0007669"/>
    <property type="project" value="TreeGrafter"/>
</dbReference>
<dbReference type="AlphaFoldDB" id="A0A1F5NAL4"/>
<gene>
    <name evidence="12" type="ORF">A3K06_00825</name>
</gene>